<gene>
    <name evidence="1" type="ORF">CPELLU_LOCUS19784</name>
</gene>
<protein>
    <submittedName>
        <fullName evidence="1">1074_t:CDS:1</fullName>
    </submittedName>
</protein>
<feature type="non-terminal residue" evidence="1">
    <location>
        <position position="66"/>
    </location>
</feature>
<dbReference type="EMBL" id="CAJVQA010051273">
    <property type="protein sequence ID" value="CAG8822103.1"/>
    <property type="molecule type" value="Genomic_DNA"/>
</dbReference>
<dbReference type="Proteomes" id="UP000789759">
    <property type="component" value="Unassembled WGS sequence"/>
</dbReference>
<reference evidence="1" key="1">
    <citation type="submission" date="2021-06" db="EMBL/GenBank/DDBJ databases">
        <authorList>
            <person name="Kallberg Y."/>
            <person name="Tangrot J."/>
            <person name="Rosling A."/>
        </authorList>
    </citation>
    <scope>NUCLEOTIDE SEQUENCE</scope>
    <source>
        <strain evidence="1">FL966</strain>
    </source>
</reference>
<name>A0A9N9KF52_9GLOM</name>
<keyword evidence="2" id="KW-1185">Reference proteome</keyword>
<proteinExistence type="predicted"/>
<evidence type="ECO:0000313" key="1">
    <source>
        <dbReference type="EMBL" id="CAG8822103.1"/>
    </source>
</evidence>
<feature type="non-terminal residue" evidence="1">
    <location>
        <position position="1"/>
    </location>
</feature>
<sequence length="66" mass="7750">LIDNLHNHLKLKFETEEEHASEPLTDIAHEVVDEVLSKKHKNISNMILKELVCVQSEKPKRVQYYP</sequence>
<dbReference type="AlphaFoldDB" id="A0A9N9KF52"/>
<organism evidence="1 2">
    <name type="scientific">Cetraspora pellucida</name>
    <dbReference type="NCBI Taxonomy" id="1433469"/>
    <lineage>
        <taxon>Eukaryota</taxon>
        <taxon>Fungi</taxon>
        <taxon>Fungi incertae sedis</taxon>
        <taxon>Mucoromycota</taxon>
        <taxon>Glomeromycotina</taxon>
        <taxon>Glomeromycetes</taxon>
        <taxon>Diversisporales</taxon>
        <taxon>Gigasporaceae</taxon>
        <taxon>Cetraspora</taxon>
    </lineage>
</organism>
<evidence type="ECO:0000313" key="2">
    <source>
        <dbReference type="Proteomes" id="UP000789759"/>
    </source>
</evidence>
<accession>A0A9N9KF52</accession>
<comment type="caution">
    <text evidence="1">The sequence shown here is derived from an EMBL/GenBank/DDBJ whole genome shotgun (WGS) entry which is preliminary data.</text>
</comment>
<dbReference type="OrthoDB" id="2442232at2759"/>